<dbReference type="FunFam" id="3.40.50.300:FF:000071">
    <property type="entry name" value="Cytoplasmic dynein heavy chain 1"/>
    <property type="match status" value="1"/>
</dbReference>
<keyword evidence="4" id="KW-0493">Microtubule</keyword>
<dbReference type="GO" id="GO:0051959">
    <property type="term" value="F:dynein light intermediate chain binding"/>
    <property type="evidence" value="ECO:0007669"/>
    <property type="project" value="InterPro"/>
</dbReference>
<evidence type="ECO:0000256" key="2">
    <source>
        <dbReference type="ARBA" id="ARBA00008887"/>
    </source>
</evidence>
<comment type="subcellular location">
    <subcellularLocation>
        <location evidence="1">Cytoplasm</location>
        <location evidence="1">Cytoskeleton</location>
    </subcellularLocation>
</comment>
<dbReference type="InterPro" id="IPR027417">
    <property type="entry name" value="P-loop_NTPase"/>
</dbReference>
<dbReference type="InterPro" id="IPR013602">
    <property type="entry name" value="Dynein_heavy_linker"/>
</dbReference>
<dbReference type="FunFam" id="3.20.180.20:FF:000002">
    <property type="entry name" value="Cytoplasmic dynein heavy chain 1"/>
    <property type="match status" value="1"/>
</dbReference>
<dbReference type="GO" id="GO:0005858">
    <property type="term" value="C:axonemal dynein complex"/>
    <property type="evidence" value="ECO:0007669"/>
    <property type="project" value="TreeGrafter"/>
</dbReference>
<dbReference type="GO" id="GO:0005524">
    <property type="term" value="F:ATP binding"/>
    <property type="evidence" value="ECO:0007669"/>
    <property type="project" value="UniProtKB-KW"/>
</dbReference>
<feature type="domain" description="Dynein heavy chain linker" evidence="12">
    <location>
        <begin position="161"/>
        <end position="562"/>
    </location>
</feature>
<dbReference type="FunFam" id="1.10.287.2620:FF:000001">
    <property type="entry name" value="Cytoplasmic dynein heavy chain 1"/>
    <property type="match status" value="1"/>
</dbReference>
<evidence type="ECO:0000259" key="12">
    <source>
        <dbReference type="Pfam" id="PF08393"/>
    </source>
</evidence>
<dbReference type="SUPFAM" id="SSF52540">
    <property type="entry name" value="P-loop containing nucleoside triphosphate hydrolases"/>
    <property type="match status" value="1"/>
</dbReference>
<dbReference type="EMBL" id="CAJOAY010006730">
    <property type="protein sequence ID" value="CAF4149134.1"/>
    <property type="molecule type" value="Genomic_DNA"/>
</dbReference>
<protein>
    <recommendedName>
        <fullName evidence="16">Dynein heavy chain</fullName>
    </recommendedName>
</protein>
<dbReference type="Gene3D" id="3.20.180.20">
    <property type="entry name" value="Dynein heavy chain, N-terminal domain 2"/>
    <property type="match status" value="1"/>
</dbReference>
<dbReference type="FunFam" id="1.20.140.100:FF:000002">
    <property type="entry name" value="Cytoplasmic dynein heavy chain 1"/>
    <property type="match status" value="1"/>
</dbReference>
<keyword evidence="5" id="KW-0677">Repeat</keyword>
<evidence type="ECO:0000313" key="15">
    <source>
        <dbReference type="Proteomes" id="UP000663881"/>
    </source>
</evidence>
<evidence type="ECO:0000256" key="11">
    <source>
        <dbReference type="ARBA" id="ARBA00023212"/>
    </source>
</evidence>
<dbReference type="GO" id="GO:0005874">
    <property type="term" value="C:microtubule"/>
    <property type="evidence" value="ECO:0007669"/>
    <property type="project" value="UniProtKB-KW"/>
</dbReference>
<keyword evidence="8" id="KW-0243">Dynein</keyword>
<keyword evidence="9" id="KW-0175">Coiled coil</keyword>
<evidence type="ECO:0000256" key="10">
    <source>
        <dbReference type="ARBA" id="ARBA00023175"/>
    </source>
</evidence>
<evidence type="ECO:0000313" key="14">
    <source>
        <dbReference type="EMBL" id="CAF4149134.1"/>
    </source>
</evidence>
<dbReference type="GO" id="GO:0007018">
    <property type="term" value="P:microtubule-based movement"/>
    <property type="evidence" value="ECO:0007669"/>
    <property type="project" value="InterPro"/>
</dbReference>
<feature type="non-terminal residue" evidence="14">
    <location>
        <position position="878"/>
    </location>
</feature>
<reference evidence="14" key="1">
    <citation type="submission" date="2021-02" db="EMBL/GenBank/DDBJ databases">
        <authorList>
            <person name="Nowell W R."/>
        </authorList>
    </citation>
    <scope>NUCLEOTIDE SEQUENCE</scope>
</reference>
<evidence type="ECO:0000256" key="7">
    <source>
        <dbReference type="ARBA" id="ARBA00022840"/>
    </source>
</evidence>
<keyword evidence="3" id="KW-0963">Cytoplasm</keyword>
<dbReference type="Gene3D" id="1.20.58.1120">
    <property type="match status" value="1"/>
</dbReference>
<dbReference type="Pfam" id="PF12774">
    <property type="entry name" value="AAA_6"/>
    <property type="match status" value="1"/>
</dbReference>
<dbReference type="PANTHER" id="PTHR46532">
    <property type="entry name" value="MALE FERTILITY FACTOR KL5"/>
    <property type="match status" value="1"/>
</dbReference>
<evidence type="ECO:0000256" key="4">
    <source>
        <dbReference type="ARBA" id="ARBA00022701"/>
    </source>
</evidence>
<dbReference type="FunFam" id="1.20.58.1120:FF:000003">
    <property type="entry name" value="Cytoplasmic dynein heavy chain 1"/>
    <property type="match status" value="1"/>
</dbReference>
<keyword evidence="6" id="KW-0547">Nucleotide-binding</keyword>
<keyword evidence="10" id="KW-0505">Motor protein</keyword>
<evidence type="ECO:0000259" key="13">
    <source>
        <dbReference type="Pfam" id="PF12774"/>
    </source>
</evidence>
<keyword evidence="11" id="KW-0206">Cytoskeleton</keyword>
<gene>
    <name evidence="14" type="ORF">OKA104_LOCUS38155</name>
</gene>
<keyword evidence="7" id="KW-0067">ATP-binding</keyword>
<comment type="caution">
    <text evidence="14">The sequence shown here is derived from an EMBL/GenBank/DDBJ whole genome shotgun (WGS) entry which is preliminary data.</text>
</comment>
<dbReference type="Gene3D" id="3.40.50.300">
    <property type="entry name" value="P-loop containing nucleotide triphosphate hydrolases"/>
    <property type="match status" value="1"/>
</dbReference>
<dbReference type="Gene3D" id="1.20.140.100">
    <property type="entry name" value="Dynein heavy chain, N-terminal domain 2"/>
    <property type="match status" value="1"/>
</dbReference>
<evidence type="ECO:0000256" key="1">
    <source>
        <dbReference type="ARBA" id="ARBA00004245"/>
    </source>
</evidence>
<name>A0A819XYG1_9BILA</name>
<dbReference type="InterPro" id="IPR042222">
    <property type="entry name" value="Dynein_2_N"/>
</dbReference>
<dbReference type="PANTHER" id="PTHR46532:SF4">
    <property type="entry name" value="AAA+ ATPASE DOMAIN-CONTAINING PROTEIN"/>
    <property type="match status" value="1"/>
</dbReference>
<organism evidence="14 15">
    <name type="scientific">Adineta steineri</name>
    <dbReference type="NCBI Taxonomy" id="433720"/>
    <lineage>
        <taxon>Eukaryota</taxon>
        <taxon>Metazoa</taxon>
        <taxon>Spiralia</taxon>
        <taxon>Gnathifera</taxon>
        <taxon>Rotifera</taxon>
        <taxon>Eurotatoria</taxon>
        <taxon>Bdelloidea</taxon>
        <taxon>Adinetida</taxon>
        <taxon>Adinetidae</taxon>
        <taxon>Adineta</taxon>
    </lineage>
</organism>
<dbReference type="GO" id="GO:0045505">
    <property type="term" value="F:dynein intermediate chain binding"/>
    <property type="evidence" value="ECO:0007669"/>
    <property type="project" value="InterPro"/>
</dbReference>
<dbReference type="Proteomes" id="UP000663881">
    <property type="component" value="Unassembled WGS sequence"/>
</dbReference>
<dbReference type="InterPro" id="IPR026983">
    <property type="entry name" value="DHC"/>
</dbReference>
<dbReference type="InterPro" id="IPR035699">
    <property type="entry name" value="AAA_6"/>
</dbReference>
<evidence type="ECO:0000256" key="3">
    <source>
        <dbReference type="ARBA" id="ARBA00022490"/>
    </source>
</evidence>
<feature type="non-terminal residue" evidence="14">
    <location>
        <position position="1"/>
    </location>
</feature>
<evidence type="ECO:0000256" key="5">
    <source>
        <dbReference type="ARBA" id="ARBA00022737"/>
    </source>
</evidence>
<accession>A0A819XYG1</accession>
<dbReference type="AlphaFoldDB" id="A0A819XYG1"/>
<dbReference type="Pfam" id="PF08393">
    <property type="entry name" value="DHC_N2"/>
    <property type="match status" value="1"/>
</dbReference>
<dbReference type="Gene3D" id="1.10.287.2620">
    <property type="match status" value="1"/>
</dbReference>
<proteinExistence type="inferred from homology"/>
<dbReference type="InterPro" id="IPR042228">
    <property type="entry name" value="Dynein_linker_3"/>
</dbReference>
<evidence type="ECO:0000256" key="9">
    <source>
        <dbReference type="ARBA" id="ARBA00023054"/>
    </source>
</evidence>
<sequence length="878" mass="101520">DDSVQLMDTIETVRETQIDNEMKIKQLLEAQRLLERQRYSFPENWISVDTIKNSWTSMNDVLKQKERVMETKLDTIQEKVKVEAQTIDTKTKELLEDWSTKKPIGGDLKPRDAIRQLALYETKLNEQLEKRTVLNKAKQSVKMQESGQVDHFEKRIRADLAELEEIRNVWKSLENVCNRLEELKDIQWLTVQPKKLKTNLEELLTSMTAMVSSVKNYHSYGAVKSNIENYLKMIPFINELKSEALKDRHWKDMVKTLDLTMTWNNMADLTLRDIWDQVDNFKKNENLLRDIMINAQGEKALEEFLKQISEQWKVYQLELIDYQKKCKVIKSWDDLFTKAKENLSNILSMKLSPYFKAFEAETLSWEDKLNRIINIFDIWIDVQRRWVYLEGIFTSSTDIAQLLPNESQKFQSVANEFVGLLKKVEKSPLVLDVIAIPNVQKLLERLADSLTKIQKALGEYLERQRAAFPRFYFIGDEDLLEMIGNSNNLLRLQKHFKKMFAGVNSLIINEEDPTIIEGVQSKEGEEVKFFNQISIKQHPNINDWLSRVEKEISLTLAKLLAQSIPQLTAIQNNLTDTQGFINWLDQYQAQLVVLAFQVSWSENIERLLVFGKNVDLQPALRQIESTLGMLADLVLADQPTVRRRKLEHLIIEHVHKRDVTRALIDKKVDSASNFEWLAQMRLYFEPSNQNVLEQLKLRMANAEFHYGFEYLGLQDRLVQTPLTDRCFLTMTQALHAKFGGSPFGPAGTGKTESVKALGNALGRFVLVFNCDEAFDFQAMGRIFVGLCQVGAWGCFDEFNRLEERMLSAVSQQIQTIQEALRQQSSANKSTLKIEIVGKTITVNSNMAIFITMNPGYAGRSNLPDNLKSLFRSLAMTVP</sequence>
<evidence type="ECO:0008006" key="16">
    <source>
        <dbReference type="Google" id="ProtNLM"/>
    </source>
</evidence>
<comment type="similarity">
    <text evidence="2">Belongs to the dynein heavy chain family.</text>
</comment>
<feature type="domain" description="Dynein heavy chain hydrolytic ATP-binding dynein motor region" evidence="13">
    <location>
        <begin position="706"/>
        <end position="878"/>
    </location>
</feature>
<evidence type="ECO:0000256" key="8">
    <source>
        <dbReference type="ARBA" id="ARBA00023017"/>
    </source>
</evidence>
<evidence type="ECO:0000256" key="6">
    <source>
        <dbReference type="ARBA" id="ARBA00022741"/>
    </source>
</evidence>